<evidence type="ECO:0000256" key="2">
    <source>
        <dbReference type="ARBA" id="ARBA00005236"/>
    </source>
</evidence>
<dbReference type="AlphaFoldDB" id="A0A2T0TN96"/>
<gene>
    <name evidence="10" type="ORF">CLV58_101260</name>
</gene>
<evidence type="ECO:0000313" key="10">
    <source>
        <dbReference type="EMBL" id="PRY47194.1"/>
    </source>
</evidence>
<keyword evidence="11" id="KW-1185">Reference proteome</keyword>
<evidence type="ECO:0000259" key="8">
    <source>
        <dbReference type="Pfam" id="PF02687"/>
    </source>
</evidence>
<keyword evidence="3" id="KW-1003">Cell membrane</keyword>
<feature type="transmembrane region" description="Helical" evidence="7">
    <location>
        <begin position="20"/>
        <end position="40"/>
    </location>
</feature>
<keyword evidence="5 7" id="KW-1133">Transmembrane helix</keyword>
<comment type="subcellular location">
    <subcellularLocation>
        <location evidence="1">Cell membrane</location>
        <topology evidence="1">Multi-pass membrane protein</topology>
    </subcellularLocation>
</comment>
<feature type="transmembrane region" description="Helical" evidence="7">
    <location>
        <begin position="377"/>
        <end position="400"/>
    </location>
</feature>
<dbReference type="InterPro" id="IPR025857">
    <property type="entry name" value="MacB_PCD"/>
</dbReference>
<feature type="transmembrane region" description="Helical" evidence="7">
    <location>
        <begin position="286"/>
        <end position="307"/>
    </location>
</feature>
<name>A0A2T0TN96_9BACT</name>
<dbReference type="GO" id="GO:0044874">
    <property type="term" value="P:lipoprotein localization to outer membrane"/>
    <property type="evidence" value="ECO:0007669"/>
    <property type="project" value="TreeGrafter"/>
</dbReference>
<dbReference type="Pfam" id="PF02687">
    <property type="entry name" value="FtsX"/>
    <property type="match status" value="1"/>
</dbReference>
<comment type="caution">
    <text evidence="10">The sequence shown here is derived from an EMBL/GenBank/DDBJ whole genome shotgun (WGS) entry which is preliminary data.</text>
</comment>
<dbReference type="InterPro" id="IPR051447">
    <property type="entry name" value="Lipoprotein-release_system"/>
</dbReference>
<keyword evidence="6 7" id="KW-0472">Membrane</keyword>
<evidence type="ECO:0000256" key="5">
    <source>
        <dbReference type="ARBA" id="ARBA00022989"/>
    </source>
</evidence>
<evidence type="ECO:0000256" key="6">
    <source>
        <dbReference type="ARBA" id="ARBA00023136"/>
    </source>
</evidence>
<dbReference type="PANTHER" id="PTHR30489">
    <property type="entry name" value="LIPOPROTEIN-RELEASING SYSTEM TRANSMEMBRANE PROTEIN LOLE"/>
    <property type="match status" value="1"/>
</dbReference>
<comment type="similarity">
    <text evidence="2">Belongs to the ABC-4 integral membrane protein family. LolC/E subfamily.</text>
</comment>
<keyword evidence="10" id="KW-0449">Lipoprotein</keyword>
<feature type="domain" description="ABC3 transporter permease C-terminal" evidence="8">
    <location>
        <begin position="290"/>
        <end position="410"/>
    </location>
</feature>
<dbReference type="GO" id="GO:0098797">
    <property type="term" value="C:plasma membrane protein complex"/>
    <property type="evidence" value="ECO:0007669"/>
    <property type="project" value="TreeGrafter"/>
</dbReference>
<organism evidence="10 11">
    <name type="scientific">Spirosoma oryzae</name>
    <dbReference type="NCBI Taxonomy" id="1469603"/>
    <lineage>
        <taxon>Bacteria</taxon>
        <taxon>Pseudomonadati</taxon>
        <taxon>Bacteroidota</taxon>
        <taxon>Cytophagia</taxon>
        <taxon>Cytophagales</taxon>
        <taxon>Cytophagaceae</taxon>
        <taxon>Spirosoma</taxon>
    </lineage>
</organism>
<evidence type="ECO:0000313" key="11">
    <source>
        <dbReference type="Proteomes" id="UP000238375"/>
    </source>
</evidence>
<protein>
    <submittedName>
        <fullName evidence="10">Lipoprotein-releasing system permease protein</fullName>
    </submittedName>
</protein>
<evidence type="ECO:0000259" key="9">
    <source>
        <dbReference type="Pfam" id="PF12704"/>
    </source>
</evidence>
<dbReference type="PANTHER" id="PTHR30489:SF0">
    <property type="entry name" value="LIPOPROTEIN-RELEASING SYSTEM TRANSMEMBRANE PROTEIN LOLE"/>
    <property type="match status" value="1"/>
</dbReference>
<evidence type="ECO:0000256" key="4">
    <source>
        <dbReference type="ARBA" id="ARBA00022692"/>
    </source>
</evidence>
<dbReference type="RefSeq" id="WP_245882166.1">
    <property type="nucleotide sequence ID" value="NZ_PVTE01000001.1"/>
</dbReference>
<dbReference type="EMBL" id="PVTE01000001">
    <property type="protein sequence ID" value="PRY47194.1"/>
    <property type="molecule type" value="Genomic_DNA"/>
</dbReference>
<evidence type="ECO:0000256" key="3">
    <source>
        <dbReference type="ARBA" id="ARBA00022475"/>
    </source>
</evidence>
<feature type="transmembrane region" description="Helical" evidence="7">
    <location>
        <begin position="334"/>
        <end position="357"/>
    </location>
</feature>
<dbReference type="InterPro" id="IPR003838">
    <property type="entry name" value="ABC3_permease_C"/>
</dbReference>
<dbReference type="Proteomes" id="UP000238375">
    <property type="component" value="Unassembled WGS sequence"/>
</dbReference>
<keyword evidence="4 7" id="KW-0812">Transmembrane</keyword>
<evidence type="ECO:0000256" key="7">
    <source>
        <dbReference type="SAM" id="Phobius"/>
    </source>
</evidence>
<sequence>MNKAMGVNNKIAWVHLTSKIRQLIVAVLSVTFGISMYIFMNSFTSGVNDAQAELVFNTMAHIRVYNDLPKEARQLLPVPTGSDTVQFISNPKRIQYTEGIKNAEPIRELLESSPDVVAVTEQLNENVFFHNGVSKVSGSLSGVDIDNENQLFHTAQYMTEGDWYELQRRSDGVILGTGLADKISAQMGDIISLSTSDGILKTYKVVGLIETGSASVDKSRAIISIQAARQLLSKNQSYATDVLANVRHYNDARTTAQRIGASVAYKTEAWQEGNSQLESANVLRDILAITVSLTILIVAGFGIYNIMNMTVNEKMREIAILKAMGFDGKDIVQIFLIQSIAIGFMGGLVGLLLGFIISAGVDRIPFKIASLTTLPIAYIPTDYVMALVFGLLTTFVAGYLPARKASKIDPVEILRG</sequence>
<proteinExistence type="inferred from homology"/>
<reference evidence="10 11" key="1">
    <citation type="submission" date="2018-03" db="EMBL/GenBank/DDBJ databases">
        <title>Genomic Encyclopedia of Archaeal and Bacterial Type Strains, Phase II (KMG-II): from individual species to whole genera.</title>
        <authorList>
            <person name="Goeker M."/>
        </authorList>
    </citation>
    <scope>NUCLEOTIDE SEQUENCE [LARGE SCALE GENOMIC DNA]</scope>
    <source>
        <strain evidence="10 11">DSM 28354</strain>
    </source>
</reference>
<feature type="domain" description="MacB-like periplasmic core" evidence="9">
    <location>
        <begin position="24"/>
        <end position="259"/>
    </location>
</feature>
<evidence type="ECO:0000256" key="1">
    <source>
        <dbReference type="ARBA" id="ARBA00004651"/>
    </source>
</evidence>
<accession>A0A2T0TN96</accession>
<dbReference type="Pfam" id="PF12704">
    <property type="entry name" value="MacB_PCD"/>
    <property type="match status" value="1"/>
</dbReference>